<dbReference type="Gene3D" id="3.30.300.30">
    <property type="match status" value="1"/>
</dbReference>
<feature type="domain" description="AMP-dependent synthetase/ligase" evidence="7">
    <location>
        <begin position="70"/>
        <end position="460"/>
    </location>
</feature>
<dbReference type="FunFam" id="3.40.50.12780:FF:000001">
    <property type="entry name" value="Acetyl-coenzyme A synthetase"/>
    <property type="match status" value="1"/>
</dbReference>
<dbReference type="NCBIfam" id="TIGR02188">
    <property type="entry name" value="Ac_CoA_lig_AcsA"/>
    <property type="match status" value="1"/>
</dbReference>
<dbReference type="GO" id="GO:0005524">
    <property type="term" value="F:ATP binding"/>
    <property type="evidence" value="ECO:0007669"/>
    <property type="project" value="UniProtKB-KW"/>
</dbReference>
<dbReference type="AlphaFoldDB" id="A0A4V4H1S5"/>
<comment type="similarity">
    <text evidence="1">Belongs to the ATP-dependent AMP-binding enzyme family.</text>
</comment>
<feature type="domain" description="Acetyl-coenzyme A synthetase N-terminal" evidence="9">
    <location>
        <begin position="13"/>
        <end position="68"/>
    </location>
</feature>
<dbReference type="GO" id="GO:0003987">
    <property type="term" value="F:acetate-CoA ligase activity"/>
    <property type="evidence" value="ECO:0007669"/>
    <property type="project" value="UniProtKB-UniRule"/>
</dbReference>
<evidence type="ECO:0000313" key="10">
    <source>
        <dbReference type="EMBL" id="THU41616.1"/>
    </source>
</evidence>
<proteinExistence type="inferred from homology"/>
<dbReference type="GO" id="GO:0019427">
    <property type="term" value="P:acetyl-CoA biosynthetic process from acetate"/>
    <property type="evidence" value="ECO:0007669"/>
    <property type="project" value="UniProtKB-UniRule"/>
</dbReference>
<evidence type="ECO:0000256" key="1">
    <source>
        <dbReference type="ARBA" id="ARBA00006432"/>
    </source>
</evidence>
<dbReference type="SUPFAM" id="SSF56801">
    <property type="entry name" value="Acetyl-CoA synthetase-like"/>
    <property type="match status" value="1"/>
</dbReference>
<dbReference type="Gene3D" id="3.40.50.12780">
    <property type="entry name" value="N-terminal domain of ligase-like"/>
    <property type="match status" value="1"/>
</dbReference>
<sequence length="637" mass="70740">MSFPYQIKSVDQYKAAYDKSVNDPEGFWGEIASSFYWRKKWDKVLEWDFKKPTIKWFAGGKLNITENCLDRHLNTLGNTPAIIWESNDPEEPNRVLTYRELHAKVVQFANVLKNNGVQKGDRVCIYMGMVPELAIAVLACARIGAIHSVVFGGFSAQSISDRLQDAKAEFVVTCDGGFRGNKEIPLKSVIDDALVQCHFVKRVIVLTRTRTQVSMIEGRDVWWEEEIRKVEAQGNPDCVAEEMDAEDMLFILYTSGSTGKPKGVVHTCGGYMVYTNYSFVNVFQYQPGDVHFCTADIGWITGHSYIVYGPLSAGATSLMFEGIPTWPNAGRFWDIVDKYKVNVLYTAPTAIRSLMGFGLDPVKGHSLDSVKVLGTVGEPINEEAWHWYDEQIGKKKCPIVDTWWQTETGGILISNLAGVTPAKPAHATLPLPGVQPLLVDENGKEVTGNSVSGNLCIKFPWPGMLRTTYGDHERCRVNYFATYENLYFTGDGCLRDENGNYRITGRVDDVLNVSGHRIGTAEVENAINMHAGVVESAVVGYPHDIKGQGIYAFVIYQGTHGDDALARQDITKTVSKIIGAIAKPDKIQFVSGLPKTRSGKIMRRILRKIAEGEIDKLGDTTTLLDPSVVDEIAKGRL</sequence>
<evidence type="ECO:0000259" key="9">
    <source>
        <dbReference type="Pfam" id="PF16177"/>
    </source>
</evidence>
<organism evidence="10 11">
    <name type="scientific">Niastella caeni</name>
    <dbReference type="NCBI Taxonomy" id="2569763"/>
    <lineage>
        <taxon>Bacteria</taxon>
        <taxon>Pseudomonadati</taxon>
        <taxon>Bacteroidota</taxon>
        <taxon>Chitinophagia</taxon>
        <taxon>Chitinophagales</taxon>
        <taxon>Chitinophagaceae</taxon>
        <taxon>Niastella</taxon>
    </lineage>
</organism>
<dbReference type="Pfam" id="PF13193">
    <property type="entry name" value="AMP-binding_C"/>
    <property type="match status" value="1"/>
</dbReference>
<dbReference type="InterPro" id="IPR042099">
    <property type="entry name" value="ANL_N_sf"/>
</dbReference>
<name>A0A4V4H1S5_9BACT</name>
<comment type="caution">
    <text evidence="10">The sequence shown here is derived from an EMBL/GenBank/DDBJ whole genome shotgun (WGS) entry which is preliminary data.</text>
</comment>
<accession>A0A4V4H1S5</accession>
<dbReference type="Proteomes" id="UP000306918">
    <property type="component" value="Unassembled WGS sequence"/>
</dbReference>
<dbReference type="InterPro" id="IPR025110">
    <property type="entry name" value="AMP-bd_C"/>
</dbReference>
<keyword evidence="2 10" id="KW-0436">Ligase</keyword>
<dbReference type="InterPro" id="IPR045851">
    <property type="entry name" value="AMP-bd_C_sf"/>
</dbReference>
<dbReference type="Pfam" id="PF16177">
    <property type="entry name" value="ACAS_N"/>
    <property type="match status" value="1"/>
</dbReference>
<dbReference type="InterPro" id="IPR000873">
    <property type="entry name" value="AMP-dep_synth/lig_dom"/>
</dbReference>
<evidence type="ECO:0000256" key="6">
    <source>
        <dbReference type="NCBIfam" id="TIGR02188"/>
    </source>
</evidence>
<dbReference type="GO" id="GO:0016208">
    <property type="term" value="F:AMP binding"/>
    <property type="evidence" value="ECO:0007669"/>
    <property type="project" value="InterPro"/>
</dbReference>
<dbReference type="OrthoDB" id="9778383at2"/>
<dbReference type="EMBL" id="STFF01000001">
    <property type="protein sequence ID" value="THU41616.1"/>
    <property type="molecule type" value="Genomic_DNA"/>
</dbReference>
<dbReference type="NCBIfam" id="NF001208">
    <property type="entry name" value="PRK00174.1"/>
    <property type="match status" value="1"/>
</dbReference>
<dbReference type="Pfam" id="PF00501">
    <property type="entry name" value="AMP-binding"/>
    <property type="match status" value="1"/>
</dbReference>
<dbReference type="RefSeq" id="WP_136576105.1">
    <property type="nucleotide sequence ID" value="NZ_STFF01000001.1"/>
</dbReference>
<feature type="domain" description="AMP-binding enzyme C-terminal" evidence="8">
    <location>
        <begin position="522"/>
        <end position="600"/>
    </location>
</feature>
<evidence type="ECO:0000256" key="4">
    <source>
        <dbReference type="ARBA" id="ARBA00022840"/>
    </source>
</evidence>
<evidence type="ECO:0000256" key="5">
    <source>
        <dbReference type="ARBA" id="ARBA00022990"/>
    </source>
</evidence>
<evidence type="ECO:0000256" key="2">
    <source>
        <dbReference type="ARBA" id="ARBA00022598"/>
    </source>
</evidence>
<evidence type="ECO:0000259" key="7">
    <source>
        <dbReference type="Pfam" id="PF00501"/>
    </source>
</evidence>
<dbReference type="PROSITE" id="PS00455">
    <property type="entry name" value="AMP_BINDING"/>
    <property type="match status" value="1"/>
</dbReference>
<reference evidence="10 11" key="1">
    <citation type="submission" date="2019-04" db="EMBL/GenBank/DDBJ databases">
        <title>Niastella caeni sp. nov., isolated from activated sludge.</title>
        <authorList>
            <person name="Sheng M."/>
        </authorList>
    </citation>
    <scope>NUCLEOTIDE SEQUENCE [LARGE SCALE GENOMIC DNA]</scope>
    <source>
        <strain evidence="10 11">HX-2-15</strain>
    </source>
</reference>
<dbReference type="EC" id="6.2.1.1" evidence="6"/>
<gene>
    <name evidence="10" type="primary">acs</name>
    <name evidence="10" type="ORF">FAM09_05830</name>
</gene>
<dbReference type="InterPro" id="IPR020845">
    <property type="entry name" value="AMP-binding_CS"/>
</dbReference>
<keyword evidence="5" id="KW-0007">Acetylation</keyword>
<dbReference type="PANTHER" id="PTHR24095">
    <property type="entry name" value="ACETYL-COENZYME A SYNTHETASE"/>
    <property type="match status" value="1"/>
</dbReference>
<keyword evidence="4" id="KW-0067">ATP-binding</keyword>
<evidence type="ECO:0000256" key="3">
    <source>
        <dbReference type="ARBA" id="ARBA00022741"/>
    </source>
</evidence>
<keyword evidence="11" id="KW-1185">Reference proteome</keyword>
<dbReference type="InterPro" id="IPR011904">
    <property type="entry name" value="Ac_CoA_lig"/>
</dbReference>
<evidence type="ECO:0000259" key="8">
    <source>
        <dbReference type="Pfam" id="PF13193"/>
    </source>
</evidence>
<keyword evidence="3" id="KW-0547">Nucleotide-binding</keyword>
<evidence type="ECO:0000313" key="11">
    <source>
        <dbReference type="Proteomes" id="UP000306918"/>
    </source>
</evidence>
<dbReference type="InterPro" id="IPR032387">
    <property type="entry name" value="ACAS_N"/>
</dbReference>
<protein>
    <recommendedName>
        <fullName evidence="6">Acetate--CoA ligase</fullName>
        <ecNumber evidence="6">6.2.1.1</ecNumber>
    </recommendedName>
</protein>
<dbReference type="PANTHER" id="PTHR24095:SF14">
    <property type="entry name" value="ACETYL-COENZYME A SYNTHETASE 1"/>
    <property type="match status" value="1"/>
</dbReference>
<dbReference type="CDD" id="cd05966">
    <property type="entry name" value="ACS"/>
    <property type="match status" value="1"/>
</dbReference>